<dbReference type="PANTHER" id="PTHR21015">
    <property type="entry name" value="UDP-N-ACETYLGLUCOSAMINE--N-ACETYLMURAMYL-(PENTAPEPTIDE) PYROPHOSPHORYL-UNDECAPRENOL N-ACETYLGLUCOSAMINE TRANSFERASE 1"/>
    <property type="match status" value="1"/>
</dbReference>
<feature type="domain" description="Glycosyl transferase family 28 C-terminal" evidence="1">
    <location>
        <begin position="245"/>
        <end position="351"/>
    </location>
</feature>
<reference evidence="2 3" key="1">
    <citation type="submission" date="2019-01" db="EMBL/GenBank/DDBJ databases">
        <title>Genome sequence of Salinicola endophyticus REST5.</title>
        <authorList>
            <person name="Nascimento F.X."/>
        </authorList>
    </citation>
    <scope>NUCLEOTIDE SEQUENCE [LARGE SCALE GENOMIC DNA]</scope>
    <source>
        <strain evidence="2 3">REST5</strain>
    </source>
</reference>
<dbReference type="InterPro" id="IPR020023">
    <property type="entry name" value="PseG"/>
</dbReference>
<name>A0ABY8FIL9_9GAMM</name>
<dbReference type="Gene3D" id="3.40.50.2000">
    <property type="entry name" value="Glycogen Phosphorylase B"/>
    <property type="match status" value="1"/>
</dbReference>
<evidence type="ECO:0000313" key="3">
    <source>
        <dbReference type="Proteomes" id="UP001321526"/>
    </source>
</evidence>
<dbReference type="Proteomes" id="UP001321526">
    <property type="component" value="Chromosome"/>
</dbReference>
<dbReference type="NCBIfam" id="TIGR03590">
    <property type="entry name" value="PseG"/>
    <property type="match status" value="1"/>
</dbReference>
<evidence type="ECO:0000313" key="2">
    <source>
        <dbReference type="EMBL" id="WFF42658.1"/>
    </source>
</evidence>
<organism evidence="2 3">
    <name type="scientific">Salinicola endophyticus</name>
    <dbReference type="NCBI Taxonomy" id="1949083"/>
    <lineage>
        <taxon>Bacteria</taxon>
        <taxon>Pseudomonadati</taxon>
        <taxon>Pseudomonadota</taxon>
        <taxon>Gammaproteobacteria</taxon>
        <taxon>Oceanospirillales</taxon>
        <taxon>Halomonadaceae</taxon>
        <taxon>Salinicola</taxon>
    </lineage>
</organism>
<dbReference type="Pfam" id="PF04101">
    <property type="entry name" value="Glyco_tran_28_C"/>
    <property type="match status" value="1"/>
</dbReference>
<accession>A0ABY8FIL9</accession>
<protein>
    <submittedName>
        <fullName evidence="2">UDP-2,4-diacetamido-2,4, 6-trideoxy-beta-L-altropyranose hydrolase</fullName>
        <ecNumber evidence="2">3.6.1.57</ecNumber>
    </submittedName>
</protein>
<dbReference type="Gene3D" id="3.40.50.11190">
    <property type="match status" value="1"/>
</dbReference>
<dbReference type="InterPro" id="IPR007235">
    <property type="entry name" value="Glyco_trans_28_C"/>
</dbReference>
<gene>
    <name evidence="2" type="primary">pseG</name>
    <name evidence="2" type="ORF">EVC62_14775</name>
</gene>
<keyword evidence="3" id="KW-1185">Reference proteome</keyword>
<dbReference type="PANTHER" id="PTHR21015:SF22">
    <property type="entry name" value="GLYCOSYLTRANSFERASE"/>
    <property type="match status" value="1"/>
</dbReference>
<proteinExistence type="predicted"/>
<dbReference type="EC" id="3.6.1.57" evidence="2"/>
<dbReference type="EMBL" id="CP035631">
    <property type="protein sequence ID" value="WFF42658.1"/>
    <property type="molecule type" value="Genomic_DNA"/>
</dbReference>
<keyword evidence="2" id="KW-0378">Hydrolase</keyword>
<dbReference type="GO" id="GO:0016787">
    <property type="term" value="F:hydrolase activity"/>
    <property type="evidence" value="ECO:0007669"/>
    <property type="project" value="UniProtKB-KW"/>
</dbReference>
<sequence length="384" mass="41696">MVVQGLEGCIGRECLMACVAFRVDASVEIGTGHVMRCLTLATALREHHAVRCYFLCRELPGHLIARIEAEGFEVLRLAAPSAAETSHSGQDADETAHAAWLGVDWSQDARESADLLAPLEPDWLVLDHYALDARWEAAVLPSGVRLLVIDDLADREHIADLLLDQNLGRLAEDYADLVPASCRLMIGPDYALLRPEFAEWRRPSLERRDSQPGLSQLLISLGGVDKDNVTAEVLGVLRDAELPGACRITVVMGATAPWIEAVKRVAETLEQPTEVVTNVSDMARRMAEADLAIGAAGSTSWERCCLGLPTLMLVLAENQRDIAANLEFRGASMTLDRGALKDNMIDAISEIKNIQRLSSLSVCARELTGGLGASRIARELTQAS</sequence>
<evidence type="ECO:0000259" key="1">
    <source>
        <dbReference type="Pfam" id="PF04101"/>
    </source>
</evidence>
<dbReference type="SUPFAM" id="SSF53756">
    <property type="entry name" value="UDP-Glycosyltransferase/glycogen phosphorylase"/>
    <property type="match status" value="1"/>
</dbReference>